<proteinExistence type="predicted"/>
<accession>W6RBE0</accession>
<gene>
    <name evidence="1" type="ORF">LPU83_0330</name>
</gene>
<name>W6RBE0_9HYPH</name>
<evidence type="ECO:0000313" key="1">
    <source>
        <dbReference type="EMBL" id="CDM56013.1"/>
    </source>
</evidence>
<sequence>MTMASGQALSFASVRDGSLLPLRISRVHATGTTADSTLGLT</sequence>
<dbReference type="HOGENOM" id="CLU_3275693_0_0_5"/>
<reference evidence="1" key="1">
    <citation type="submission" date="2013-11" db="EMBL/GenBank/DDBJ databases">
        <title>Draft genome sequence of the broad-host-range Rhizobium sp. LPU83 strain, a member of the low-genetic diversity Oregon-like Rhizobium sp. group.</title>
        <authorList>
            <person name="Wibberg D."/>
            <person name="Puehler A."/>
            <person name="Schlueter A."/>
        </authorList>
    </citation>
    <scope>NUCLEOTIDE SEQUENCE [LARGE SCALE GENOMIC DNA]</scope>
    <source>
        <strain evidence="1">LPU83</strain>
    </source>
</reference>
<dbReference type="AlphaFoldDB" id="W6RBE0"/>
<dbReference type="KEGG" id="rhl:LPU83_0330"/>
<dbReference type="PATRIC" id="fig|348824.6.peg.344"/>
<keyword evidence="2" id="KW-1185">Reference proteome</keyword>
<organism evidence="1 2">
    <name type="scientific">Rhizobium favelukesii</name>
    <dbReference type="NCBI Taxonomy" id="348824"/>
    <lineage>
        <taxon>Bacteria</taxon>
        <taxon>Pseudomonadati</taxon>
        <taxon>Pseudomonadota</taxon>
        <taxon>Alphaproteobacteria</taxon>
        <taxon>Hyphomicrobiales</taxon>
        <taxon>Rhizobiaceae</taxon>
        <taxon>Rhizobium/Agrobacterium group</taxon>
        <taxon>Rhizobium</taxon>
    </lineage>
</organism>
<evidence type="ECO:0000313" key="2">
    <source>
        <dbReference type="Proteomes" id="UP000019443"/>
    </source>
</evidence>
<dbReference type="Proteomes" id="UP000019443">
    <property type="component" value="Chromosome"/>
</dbReference>
<dbReference type="EMBL" id="HG916852">
    <property type="protein sequence ID" value="CDM56013.1"/>
    <property type="molecule type" value="Genomic_DNA"/>
</dbReference>
<protein>
    <submittedName>
        <fullName evidence="1">Uncharacterized protein</fullName>
    </submittedName>
</protein>